<proteinExistence type="predicted"/>
<organism evidence="1 2">
    <name type="scientific">Helicobacter enhydrae</name>
    <dbReference type="NCBI Taxonomy" id="222136"/>
    <lineage>
        <taxon>Bacteria</taxon>
        <taxon>Pseudomonadati</taxon>
        <taxon>Campylobacterota</taxon>
        <taxon>Epsilonproteobacteria</taxon>
        <taxon>Campylobacterales</taxon>
        <taxon>Helicobacteraceae</taxon>
        <taxon>Helicobacter</taxon>
    </lineage>
</organism>
<dbReference type="RefSeq" id="WP_066341099.1">
    <property type="nucleotide sequence ID" value="NZ_CP016503.1"/>
</dbReference>
<name>A0A1B1U6I6_9HELI</name>
<dbReference type="EMBL" id="CP016503">
    <property type="protein sequence ID" value="ANV98403.1"/>
    <property type="molecule type" value="Genomic_DNA"/>
</dbReference>
<dbReference type="OrthoDB" id="5328431at2"/>
<reference evidence="2" key="1">
    <citation type="submission" date="2016-07" db="EMBL/GenBank/DDBJ databases">
        <authorList>
            <person name="Florea S."/>
            <person name="Webb J.S."/>
            <person name="Jaromczyk J."/>
            <person name="Schardl C.L."/>
        </authorList>
    </citation>
    <scope>NUCLEOTIDE SEQUENCE [LARGE SCALE GENOMIC DNA]</scope>
    <source>
        <strain evidence="2">MIT 01-6242</strain>
    </source>
</reference>
<accession>A0A1B1U6I6</accession>
<dbReference type="Proteomes" id="UP000092884">
    <property type="component" value="Chromosome"/>
</dbReference>
<sequence>MKLRYEIEGSTLLMECKGKTTDAKSFIEFKKTLSNTLLANPQIKTIGITFDTFPLSTQILGLILKYINIDAYPIHIITSNYACFKTFEDLKLVEKFDVKYQKDEI</sequence>
<gene>
    <name evidence="1" type="ORF">BBW65_06165</name>
</gene>
<evidence type="ECO:0000313" key="2">
    <source>
        <dbReference type="Proteomes" id="UP000092884"/>
    </source>
</evidence>
<evidence type="ECO:0008006" key="3">
    <source>
        <dbReference type="Google" id="ProtNLM"/>
    </source>
</evidence>
<dbReference type="KEGG" id="het:BBW65_06165"/>
<dbReference type="STRING" id="222136.BBW65_06165"/>
<evidence type="ECO:0000313" key="1">
    <source>
        <dbReference type="EMBL" id="ANV98403.1"/>
    </source>
</evidence>
<dbReference type="AlphaFoldDB" id="A0A1B1U6I6"/>
<protein>
    <recommendedName>
        <fullName evidence="3">STAS domain-containing protein</fullName>
    </recommendedName>
</protein>
<keyword evidence="2" id="KW-1185">Reference proteome</keyword>